<dbReference type="Gene3D" id="1.25.40.480">
    <property type="match status" value="1"/>
</dbReference>
<dbReference type="Proteomes" id="UP000789342">
    <property type="component" value="Unassembled WGS sequence"/>
</dbReference>
<evidence type="ECO:0000313" key="3">
    <source>
        <dbReference type="Proteomes" id="UP000789342"/>
    </source>
</evidence>
<sequence length="249" mass="28746">MSRFHPYHEELLQQWKSKLSVSVKLFSNPTLDEVFKDDPYIENWLQGLQDKKEPIIKNEESIIAQPIFISSHYIISKKKRRKRNSDQYQDISDHVKPNGNLSTHEDLNIPDGLTLEGESEQTHMPSVQPESLKVVQNVRLKFEMCAQTGNPEKITEALSEFNSLMKLPHIQLHGVFEDLCLAQLGEEVLTILCNDVVKHQDIAYQNYVVFFRYAFLEKVRQLTSKPSRNFLSTIINTAKAKSKSIVYGL</sequence>
<protein>
    <submittedName>
        <fullName evidence="2">1830_t:CDS:1</fullName>
    </submittedName>
</protein>
<feature type="non-terminal residue" evidence="2">
    <location>
        <position position="249"/>
    </location>
</feature>
<accession>A0A9N9NPJ2</accession>
<name>A0A9N9NPJ2_9GLOM</name>
<comment type="caution">
    <text evidence="2">The sequence shown here is derived from an EMBL/GenBank/DDBJ whole genome shotgun (WGS) entry which is preliminary data.</text>
</comment>
<organism evidence="2 3">
    <name type="scientific">Acaulospora morrowiae</name>
    <dbReference type="NCBI Taxonomy" id="94023"/>
    <lineage>
        <taxon>Eukaryota</taxon>
        <taxon>Fungi</taxon>
        <taxon>Fungi incertae sedis</taxon>
        <taxon>Mucoromycota</taxon>
        <taxon>Glomeromycotina</taxon>
        <taxon>Glomeromycetes</taxon>
        <taxon>Diversisporales</taxon>
        <taxon>Acaulosporaceae</taxon>
        <taxon>Acaulospora</taxon>
    </lineage>
</organism>
<feature type="region of interest" description="Disordered" evidence="1">
    <location>
        <begin position="85"/>
        <end position="106"/>
    </location>
</feature>
<dbReference type="OrthoDB" id="2449818at2759"/>
<dbReference type="EMBL" id="CAJVPV010039177">
    <property type="protein sequence ID" value="CAG8757918.1"/>
    <property type="molecule type" value="Genomic_DNA"/>
</dbReference>
<evidence type="ECO:0000256" key="1">
    <source>
        <dbReference type="SAM" id="MobiDB-lite"/>
    </source>
</evidence>
<feature type="non-terminal residue" evidence="2">
    <location>
        <position position="1"/>
    </location>
</feature>
<reference evidence="2" key="1">
    <citation type="submission" date="2021-06" db="EMBL/GenBank/DDBJ databases">
        <authorList>
            <person name="Kallberg Y."/>
            <person name="Tangrot J."/>
            <person name="Rosling A."/>
        </authorList>
    </citation>
    <scope>NUCLEOTIDE SEQUENCE</scope>
    <source>
        <strain evidence="2">CL551</strain>
    </source>
</reference>
<evidence type="ECO:0000313" key="2">
    <source>
        <dbReference type="EMBL" id="CAG8757918.1"/>
    </source>
</evidence>
<keyword evidence="3" id="KW-1185">Reference proteome</keyword>
<dbReference type="AlphaFoldDB" id="A0A9N9NPJ2"/>
<gene>
    <name evidence="2" type="ORF">AMORRO_LOCUS15721</name>
</gene>
<proteinExistence type="predicted"/>